<gene>
    <name evidence="1" type="ORF">PU02_0474</name>
</gene>
<name>A0A0M4L7N8_9HYPH</name>
<dbReference type="Proteomes" id="UP000057213">
    <property type="component" value="Chromosome"/>
</dbReference>
<dbReference type="STRING" id="1318743.PU02_0474"/>
<evidence type="ECO:0000313" key="2">
    <source>
        <dbReference type="Proteomes" id="UP000057213"/>
    </source>
</evidence>
<accession>A0A0M4L7N8</accession>
<reference evidence="1 2" key="1">
    <citation type="journal article" date="2015" name="Genome Announc.">
        <title>Complete Genome Sequence of Bartonella ancashensis Strain 20.00, Isolated from the Blood of a Patient with Verruga Peruana.</title>
        <authorList>
            <person name="Hang J."/>
            <person name="Mullins K.E."/>
            <person name="Clifford R.J."/>
            <person name="Onmus-Leone F."/>
            <person name="Yang Y."/>
            <person name="Jiang J."/>
            <person name="Leguia M."/>
            <person name="Kasper M.R."/>
            <person name="Maguina C."/>
            <person name="Lesho E.P."/>
            <person name="Jarman R.G."/>
            <person name="Richards A.L."/>
            <person name="Blazes D."/>
        </authorList>
    </citation>
    <scope>NUCLEOTIDE SEQUENCE [LARGE SCALE GENOMIC DNA]</scope>
    <source>
        <strain evidence="1 2">20.00</strain>
    </source>
</reference>
<keyword evidence="2" id="KW-1185">Reference proteome</keyword>
<proteinExistence type="predicted"/>
<dbReference type="KEGG" id="banc:PU02_0474"/>
<dbReference type="PATRIC" id="fig|1318743.3.peg.486"/>
<dbReference type="AlphaFoldDB" id="A0A0M4L7N8"/>
<sequence length="38" mass="4574">MYHRSELIEERILNLVLLKRLEDKDNAKIIHNKRSGDL</sequence>
<dbReference type="EMBL" id="CP010401">
    <property type="protein sequence ID" value="ALE03288.1"/>
    <property type="molecule type" value="Genomic_DNA"/>
</dbReference>
<evidence type="ECO:0000313" key="1">
    <source>
        <dbReference type="EMBL" id="ALE03288.1"/>
    </source>
</evidence>
<organism evidence="1 2">
    <name type="scientific">Bartonella ancashensis</name>
    <dbReference type="NCBI Taxonomy" id="1318743"/>
    <lineage>
        <taxon>Bacteria</taxon>
        <taxon>Pseudomonadati</taxon>
        <taxon>Pseudomonadota</taxon>
        <taxon>Alphaproteobacteria</taxon>
        <taxon>Hyphomicrobiales</taxon>
        <taxon>Bartonellaceae</taxon>
        <taxon>Bartonella</taxon>
    </lineage>
</organism>
<protein>
    <submittedName>
        <fullName evidence="1">Uncharacterized protein</fullName>
    </submittedName>
</protein>